<dbReference type="AlphaFoldDB" id="A0A1I4EXG4"/>
<evidence type="ECO:0000313" key="1">
    <source>
        <dbReference type="EMBL" id="SFB48524.1"/>
    </source>
</evidence>
<dbReference type="Proteomes" id="UP000199579">
    <property type="component" value="Unassembled WGS sequence"/>
</dbReference>
<dbReference type="EMBL" id="FOSX01000056">
    <property type="protein sequence ID" value="SFL09979.1"/>
    <property type="molecule type" value="Genomic_DNA"/>
</dbReference>
<protein>
    <recommendedName>
        <fullName evidence="5">Terminase small subunit</fullName>
    </recommendedName>
</protein>
<sequence>MIALSKSEFAAHKGWSKPYVSKLAKQGRLAMTADGKVDVAATEALLERTADPSKTGVADRHQRERVERGVTVHLAPAAPPLELPPDRGDDGIDFQKARARREHYLARLAENEARKSDGELVEREAVENAAFATGRLLRDLLLGLPKQLSAELASIGDPWELERQLTAGLRRVLEDAQRLSVADLEHAINPQS</sequence>
<organism evidence="2 4">
    <name type="scientific">Azotobacter beijerinckii</name>
    <dbReference type="NCBI Taxonomy" id="170623"/>
    <lineage>
        <taxon>Bacteria</taxon>
        <taxon>Pseudomonadati</taxon>
        <taxon>Pseudomonadota</taxon>
        <taxon>Gammaproteobacteria</taxon>
        <taxon>Pseudomonadales</taxon>
        <taxon>Pseudomonadaceae</taxon>
        <taxon>Azotobacter</taxon>
    </lineage>
</organism>
<proteinExistence type="predicted"/>
<evidence type="ECO:0000313" key="4">
    <source>
        <dbReference type="Proteomes" id="UP000199579"/>
    </source>
</evidence>
<accession>A0A1I4EXG4</accession>
<keyword evidence="3" id="KW-1185">Reference proteome</keyword>
<gene>
    <name evidence="1" type="ORF">SAMN04244571_03142</name>
    <name evidence="2" type="ORF">SAMN04244574_03106</name>
</gene>
<reference evidence="2 4" key="2">
    <citation type="submission" date="2016-10" db="EMBL/GenBank/DDBJ databases">
        <authorList>
            <person name="de Groot N.N."/>
        </authorList>
    </citation>
    <scope>NUCLEOTIDE SEQUENCE [LARGE SCALE GENOMIC DNA]</scope>
    <source>
        <strain evidence="2 4">DSM 381</strain>
    </source>
</reference>
<dbReference type="Proteomes" id="UP000198861">
    <property type="component" value="Unassembled WGS sequence"/>
</dbReference>
<dbReference type="EMBL" id="FOKJ01000058">
    <property type="protein sequence ID" value="SFB48524.1"/>
    <property type="molecule type" value="Genomic_DNA"/>
</dbReference>
<reference evidence="1 3" key="1">
    <citation type="submission" date="2016-10" db="EMBL/GenBank/DDBJ databases">
        <authorList>
            <person name="Varghese N."/>
            <person name="Submissions S."/>
        </authorList>
    </citation>
    <scope>NUCLEOTIDE SEQUENCE [LARGE SCALE GENOMIC DNA]</scope>
    <source>
        <strain evidence="1 3">DSM 282</strain>
    </source>
</reference>
<evidence type="ECO:0008006" key="5">
    <source>
        <dbReference type="Google" id="ProtNLM"/>
    </source>
</evidence>
<dbReference type="RefSeq" id="WP_090941539.1">
    <property type="nucleotide sequence ID" value="NZ_FOKJ01000058.1"/>
</dbReference>
<evidence type="ECO:0000313" key="2">
    <source>
        <dbReference type="EMBL" id="SFL09979.1"/>
    </source>
</evidence>
<evidence type="ECO:0000313" key="3">
    <source>
        <dbReference type="Proteomes" id="UP000198861"/>
    </source>
</evidence>
<name>A0A1I4EXG4_9GAMM</name>